<gene>
    <name evidence="3" type="ORF">PoB_007420400</name>
</gene>
<keyword evidence="4" id="KW-1185">Reference proteome</keyword>
<organism evidence="3 4">
    <name type="scientific">Plakobranchus ocellatus</name>
    <dbReference type="NCBI Taxonomy" id="259542"/>
    <lineage>
        <taxon>Eukaryota</taxon>
        <taxon>Metazoa</taxon>
        <taxon>Spiralia</taxon>
        <taxon>Lophotrochozoa</taxon>
        <taxon>Mollusca</taxon>
        <taxon>Gastropoda</taxon>
        <taxon>Heterobranchia</taxon>
        <taxon>Euthyneura</taxon>
        <taxon>Panpulmonata</taxon>
        <taxon>Sacoglossa</taxon>
        <taxon>Placobranchoidea</taxon>
        <taxon>Plakobranchidae</taxon>
        <taxon>Plakobranchus</taxon>
    </lineage>
</organism>
<accession>A0AAV4DUL0</accession>
<proteinExistence type="predicted"/>
<dbReference type="AlphaFoldDB" id="A0AAV4DUL0"/>
<evidence type="ECO:0000256" key="1">
    <source>
        <dbReference type="SAM" id="MobiDB-lite"/>
    </source>
</evidence>
<feature type="compositionally biased region" description="Basic and acidic residues" evidence="1">
    <location>
        <begin position="61"/>
        <end position="72"/>
    </location>
</feature>
<sequence length="207" mass="24045">MIPLSLVTLVMCNIALQKQLAEKNTGDITITEVDKREPQGGKRRKEKLEWNDSIRKRKGTEEKNMWEREETRHSKHFGSTGDNSDQEKVSGINFTSGDMRGRHHMRPTKNSIERGALKAHIESFPTVESHYCRHNTQRRYHEADLSLHMMHRLYAESRPNALSLTSYKTIFCTEYNLGFHKPKKDVYDFCSTHLQATKVDPNTNQEA</sequence>
<evidence type="ECO:0000313" key="4">
    <source>
        <dbReference type="Proteomes" id="UP000735302"/>
    </source>
</evidence>
<keyword evidence="2" id="KW-0732">Signal</keyword>
<dbReference type="EMBL" id="BLXT01008342">
    <property type="protein sequence ID" value="GFO47699.1"/>
    <property type="molecule type" value="Genomic_DNA"/>
</dbReference>
<evidence type="ECO:0000256" key="2">
    <source>
        <dbReference type="SAM" id="SignalP"/>
    </source>
</evidence>
<feature type="region of interest" description="Disordered" evidence="1">
    <location>
        <begin position="61"/>
        <end position="104"/>
    </location>
</feature>
<feature type="signal peptide" evidence="2">
    <location>
        <begin position="1"/>
        <end position="21"/>
    </location>
</feature>
<name>A0AAV4DUL0_9GAST</name>
<feature type="region of interest" description="Disordered" evidence="1">
    <location>
        <begin position="32"/>
        <end position="51"/>
    </location>
</feature>
<feature type="chain" id="PRO_5043875998" evidence="2">
    <location>
        <begin position="22"/>
        <end position="207"/>
    </location>
</feature>
<dbReference type="PANTHER" id="PTHR10773:SF19">
    <property type="match status" value="1"/>
</dbReference>
<evidence type="ECO:0000313" key="3">
    <source>
        <dbReference type="EMBL" id="GFO47699.1"/>
    </source>
</evidence>
<protein>
    <submittedName>
        <fullName evidence="3">Uncharacterized protein</fullName>
    </submittedName>
</protein>
<dbReference type="PANTHER" id="PTHR10773">
    <property type="entry name" value="DNA-DIRECTED RNA POLYMERASES I, II, AND III SUBUNIT RPABC2"/>
    <property type="match status" value="1"/>
</dbReference>
<dbReference type="Proteomes" id="UP000735302">
    <property type="component" value="Unassembled WGS sequence"/>
</dbReference>
<reference evidence="3 4" key="1">
    <citation type="journal article" date="2021" name="Elife">
        <title>Chloroplast acquisition without the gene transfer in kleptoplastic sea slugs, Plakobranchus ocellatus.</title>
        <authorList>
            <person name="Maeda T."/>
            <person name="Takahashi S."/>
            <person name="Yoshida T."/>
            <person name="Shimamura S."/>
            <person name="Takaki Y."/>
            <person name="Nagai Y."/>
            <person name="Toyoda A."/>
            <person name="Suzuki Y."/>
            <person name="Arimoto A."/>
            <person name="Ishii H."/>
            <person name="Satoh N."/>
            <person name="Nishiyama T."/>
            <person name="Hasebe M."/>
            <person name="Maruyama T."/>
            <person name="Minagawa J."/>
            <person name="Obokata J."/>
            <person name="Shigenobu S."/>
        </authorList>
    </citation>
    <scope>NUCLEOTIDE SEQUENCE [LARGE SCALE GENOMIC DNA]</scope>
</reference>
<comment type="caution">
    <text evidence="3">The sequence shown here is derived from an EMBL/GenBank/DDBJ whole genome shotgun (WGS) entry which is preliminary data.</text>
</comment>